<evidence type="ECO:0000313" key="15">
    <source>
        <dbReference type="Proteomes" id="UP000242180"/>
    </source>
</evidence>
<protein>
    <recommendedName>
        <fullName evidence="3">Endoribonuclease YSH1</fullName>
    </recommendedName>
    <alternativeName>
        <fullName evidence="9">Endoribonuclease ysh1</fullName>
    </alternativeName>
    <alternativeName>
        <fullName evidence="8 10">mRNA 3'-end-processing protein YSH1</fullName>
    </alternativeName>
</protein>
<dbReference type="Pfam" id="PF07521">
    <property type="entry name" value="RMMBL"/>
    <property type="match status" value="1"/>
</dbReference>
<dbReference type="EMBL" id="MCGN01000001">
    <property type="protein sequence ID" value="ORZ02400.1"/>
    <property type="molecule type" value="Genomic_DNA"/>
</dbReference>
<feature type="domain" description="Pre-mRNA 3'-end-processing endonuclease polyadenylation factor C-term" evidence="13">
    <location>
        <begin position="486"/>
        <end position="706"/>
    </location>
</feature>
<gene>
    <name evidence="14" type="ORF">BCR43DRAFT_481483</name>
</gene>
<dbReference type="InterPro" id="IPR021718">
    <property type="entry name" value="CPSF73-100_C"/>
</dbReference>
<evidence type="ECO:0000256" key="1">
    <source>
        <dbReference type="ARBA" id="ARBA00004123"/>
    </source>
</evidence>
<comment type="caution">
    <text evidence="14">The sequence shown here is derived from an EMBL/GenBank/DDBJ whole genome shotgun (WGS) entry which is preliminary data.</text>
</comment>
<keyword evidence="5" id="KW-0540">Nuclease</keyword>
<evidence type="ECO:0000256" key="8">
    <source>
        <dbReference type="ARBA" id="ARBA00032592"/>
    </source>
</evidence>
<dbReference type="PANTHER" id="PTHR11203">
    <property type="entry name" value="CLEAVAGE AND POLYADENYLATION SPECIFICITY FACTOR FAMILY MEMBER"/>
    <property type="match status" value="1"/>
</dbReference>
<evidence type="ECO:0000256" key="10">
    <source>
        <dbReference type="ARBA" id="ARBA00075008"/>
    </source>
</evidence>
<keyword evidence="7" id="KW-0539">Nucleus</keyword>
<dbReference type="InterPro" id="IPR036866">
    <property type="entry name" value="RibonucZ/Hydroxyglut_hydro"/>
</dbReference>
<dbReference type="FunCoup" id="A0A1X2HS44">
    <property type="interactions" value="748"/>
</dbReference>
<dbReference type="Proteomes" id="UP000242180">
    <property type="component" value="Unassembled WGS sequence"/>
</dbReference>
<dbReference type="GO" id="GO:0034247">
    <property type="term" value="P:snoRNA splicing"/>
    <property type="evidence" value="ECO:0007669"/>
    <property type="project" value="EnsemblFungi"/>
</dbReference>
<dbReference type="FunFam" id="3.40.50.10890:FF:000001">
    <property type="entry name" value="Cleavage and polyadenylation specificity factor subunit 3"/>
    <property type="match status" value="1"/>
</dbReference>
<dbReference type="OrthoDB" id="10249535at2759"/>
<dbReference type="GO" id="GO:0006398">
    <property type="term" value="P:mRNA 3'-end processing by stem-loop binding and cleavage"/>
    <property type="evidence" value="ECO:0007669"/>
    <property type="project" value="TreeGrafter"/>
</dbReference>
<dbReference type="InterPro" id="IPR022712">
    <property type="entry name" value="Beta_Casp"/>
</dbReference>
<evidence type="ECO:0000256" key="7">
    <source>
        <dbReference type="ARBA" id="ARBA00023242"/>
    </source>
</evidence>
<organism evidence="14 15">
    <name type="scientific">Syncephalastrum racemosum</name>
    <name type="common">Filamentous fungus</name>
    <dbReference type="NCBI Taxonomy" id="13706"/>
    <lineage>
        <taxon>Eukaryota</taxon>
        <taxon>Fungi</taxon>
        <taxon>Fungi incertae sedis</taxon>
        <taxon>Mucoromycota</taxon>
        <taxon>Mucoromycotina</taxon>
        <taxon>Mucoromycetes</taxon>
        <taxon>Mucorales</taxon>
        <taxon>Syncephalastraceae</taxon>
        <taxon>Syncephalastrum</taxon>
    </lineage>
</organism>
<name>A0A1X2HS44_SYNRA</name>
<dbReference type="InterPro" id="IPR050698">
    <property type="entry name" value="MBL"/>
</dbReference>
<sequence length="715" mass="80382">MTMAVKRKAEFEIPVADENDLLKLTPLGAGNEVGRSSMLMEYKGKKILLDAGIHPAYNGLASLPFFDEIDPGSIDVLLVTHFHVDHAAAVPYLMEKTSFSGRAFMTHPTKAIYKWLMNDYLRVSNIGDEDQLYTEEDLLKSFHKIEAVDYHQQVEIEGIKFTSYNAGHVLGAAMFLIEIAGVRVLYTGDYSREEDRHLMAAEKPDAAVDVLITESTYGVQSHEPRIAKELRFTSLVHNIVGRGGRCLMPVFALGRAQELLLILDEYWEAHPELDSIPIYYASSLAKKCMAVYQTYINMMNARIRKQFATSNPFVFKHISNLKNVEQFEDSGPCVMMASPGMLQNGLSRELFERWAPDKKNGLVITGYCIENTLARQAMTEPADFTAMDGRKVPLRLSVDYISFSAHVDFTQNSQFIDEVRAPHVVLVHGEANAMFRLKSALQSRFSEREENVKIYAPKNCETIKMYFRGEKMAKTIGKLAEKYPTENEPLNGILVSKDFQLNIMSPQDLSELGGLITTVITQRQIVPFRAAFSLLKWHLEMMFGTVAETDLAKTDQGKGTVLRVADVIDIKKKDDEPNLVTLEWIGNAMNDFIADSVLLVILSADSSPASVKASTQPCSHAHNIKGEDVPMEQLHEDEAFNTLEVLLEAQFMDVTSDAKQQKITVKQDDAVAEINAKQYTVDSENEKLRQRVQHIVERAKMTATPLATMIEDMVR</sequence>
<evidence type="ECO:0000256" key="4">
    <source>
        <dbReference type="ARBA" id="ARBA00022664"/>
    </source>
</evidence>
<dbReference type="PANTHER" id="PTHR11203:SF11">
    <property type="entry name" value="CLEAVAGE AND POLYADENYLATION SPECIFICITY FACTOR SUBUNIT 3"/>
    <property type="match status" value="1"/>
</dbReference>
<dbReference type="GO" id="GO:0004521">
    <property type="term" value="F:RNA endonuclease activity"/>
    <property type="evidence" value="ECO:0007669"/>
    <property type="project" value="EnsemblFungi"/>
</dbReference>
<evidence type="ECO:0000259" key="13">
    <source>
        <dbReference type="SMART" id="SM01098"/>
    </source>
</evidence>
<dbReference type="InParanoid" id="A0A1X2HS44"/>
<feature type="domain" description="Beta-Casp" evidence="12">
    <location>
        <begin position="256"/>
        <end position="377"/>
    </location>
</feature>
<evidence type="ECO:0000313" key="14">
    <source>
        <dbReference type="EMBL" id="ORZ02400.1"/>
    </source>
</evidence>
<dbReference type="SUPFAM" id="SSF56281">
    <property type="entry name" value="Metallo-hydrolase/oxidoreductase"/>
    <property type="match status" value="1"/>
</dbReference>
<dbReference type="CDD" id="cd16292">
    <property type="entry name" value="CPSF3-like_MBL-fold"/>
    <property type="match status" value="1"/>
</dbReference>
<keyword evidence="6" id="KW-0378">Hydrolase</keyword>
<dbReference type="Gene3D" id="3.40.50.10890">
    <property type="match status" value="1"/>
</dbReference>
<dbReference type="Pfam" id="PF10996">
    <property type="entry name" value="Beta-Casp"/>
    <property type="match status" value="1"/>
</dbReference>
<dbReference type="STRING" id="13706.A0A1X2HS44"/>
<dbReference type="GO" id="GO:0003723">
    <property type="term" value="F:RNA binding"/>
    <property type="evidence" value="ECO:0007669"/>
    <property type="project" value="TreeGrafter"/>
</dbReference>
<dbReference type="Gene3D" id="3.60.15.10">
    <property type="entry name" value="Ribonuclease Z/Hydroxyacylglutathione hydrolase-like"/>
    <property type="match status" value="1"/>
</dbReference>
<dbReference type="GO" id="GO:0004534">
    <property type="term" value="F:5'-3' RNA exonuclease activity"/>
    <property type="evidence" value="ECO:0007669"/>
    <property type="project" value="TreeGrafter"/>
</dbReference>
<comment type="subcellular location">
    <subcellularLocation>
        <location evidence="1">Nucleus</location>
    </subcellularLocation>
</comment>
<keyword evidence="4" id="KW-0507">mRNA processing</keyword>
<proteinExistence type="inferred from homology"/>
<evidence type="ECO:0000256" key="6">
    <source>
        <dbReference type="ARBA" id="ARBA00022801"/>
    </source>
</evidence>
<dbReference type="InterPro" id="IPR011108">
    <property type="entry name" value="RMMBL"/>
</dbReference>
<dbReference type="SMART" id="SM01027">
    <property type="entry name" value="Beta-Casp"/>
    <property type="match status" value="1"/>
</dbReference>
<evidence type="ECO:0000256" key="9">
    <source>
        <dbReference type="ARBA" id="ARBA00069466"/>
    </source>
</evidence>
<dbReference type="GO" id="GO:0031126">
    <property type="term" value="P:sno(s)RNA 3'-end processing"/>
    <property type="evidence" value="ECO:0007669"/>
    <property type="project" value="EnsemblFungi"/>
</dbReference>
<dbReference type="GO" id="GO:0005847">
    <property type="term" value="C:mRNA cleavage and polyadenylation specificity factor complex"/>
    <property type="evidence" value="ECO:0007669"/>
    <property type="project" value="EnsemblFungi"/>
</dbReference>
<evidence type="ECO:0000259" key="12">
    <source>
        <dbReference type="SMART" id="SM01027"/>
    </source>
</evidence>
<dbReference type="Pfam" id="PF11718">
    <property type="entry name" value="CPSF73-100_C"/>
    <property type="match status" value="1"/>
</dbReference>
<reference evidence="14 15" key="1">
    <citation type="submission" date="2016-07" db="EMBL/GenBank/DDBJ databases">
        <title>Pervasive Adenine N6-methylation of Active Genes in Fungi.</title>
        <authorList>
            <consortium name="DOE Joint Genome Institute"/>
            <person name="Mondo S.J."/>
            <person name="Dannebaum R.O."/>
            <person name="Kuo R.C."/>
            <person name="Labutti K."/>
            <person name="Haridas S."/>
            <person name="Kuo A."/>
            <person name="Salamov A."/>
            <person name="Ahrendt S.R."/>
            <person name="Lipzen A."/>
            <person name="Sullivan W."/>
            <person name="Andreopoulos W.B."/>
            <person name="Clum A."/>
            <person name="Lindquist E."/>
            <person name="Daum C."/>
            <person name="Ramamoorthy G.K."/>
            <person name="Gryganskyi A."/>
            <person name="Culley D."/>
            <person name="Magnuson J.K."/>
            <person name="James T.Y."/>
            <person name="O'Malley M.A."/>
            <person name="Stajich J.E."/>
            <person name="Spatafora J.W."/>
            <person name="Visel A."/>
            <person name="Grigoriev I.V."/>
        </authorList>
    </citation>
    <scope>NUCLEOTIDE SEQUENCE [LARGE SCALE GENOMIC DNA]</scope>
    <source>
        <strain evidence="14 15">NRRL 2496</strain>
    </source>
</reference>
<dbReference type="InterPro" id="IPR001279">
    <property type="entry name" value="Metallo-B-lactamas"/>
</dbReference>
<dbReference type="GO" id="GO:0006369">
    <property type="term" value="P:termination of RNA polymerase II transcription"/>
    <property type="evidence" value="ECO:0007669"/>
    <property type="project" value="EnsemblFungi"/>
</dbReference>
<evidence type="ECO:0000256" key="2">
    <source>
        <dbReference type="ARBA" id="ARBA00010624"/>
    </source>
</evidence>
<evidence type="ECO:0000259" key="11">
    <source>
        <dbReference type="SMART" id="SM00849"/>
    </source>
</evidence>
<dbReference type="SMART" id="SM00849">
    <property type="entry name" value="Lactamase_B"/>
    <property type="match status" value="1"/>
</dbReference>
<comment type="similarity">
    <text evidence="2">Belongs to the metallo-beta-lactamase superfamily. RNA-metabolizing metallo-beta-lactamase-like family. CPSF2/YSH1 subfamily.</text>
</comment>
<dbReference type="Pfam" id="PF00753">
    <property type="entry name" value="Lactamase_B"/>
    <property type="match status" value="1"/>
</dbReference>
<keyword evidence="15" id="KW-1185">Reference proteome</keyword>
<feature type="domain" description="Metallo-beta-lactamase" evidence="11">
    <location>
        <begin position="34"/>
        <end position="244"/>
    </location>
</feature>
<dbReference type="AlphaFoldDB" id="A0A1X2HS44"/>
<evidence type="ECO:0000256" key="5">
    <source>
        <dbReference type="ARBA" id="ARBA00022722"/>
    </source>
</evidence>
<dbReference type="SMART" id="SM01098">
    <property type="entry name" value="CPSF73-100_C"/>
    <property type="match status" value="1"/>
</dbReference>
<accession>A0A1X2HS44</accession>
<evidence type="ECO:0000256" key="3">
    <source>
        <dbReference type="ARBA" id="ARBA00018311"/>
    </source>
</evidence>
<dbReference type="OMA" id="CKQHITL"/>